<dbReference type="HAMAP" id="MF_02064">
    <property type="entry name" value="Sigma70_SigI"/>
    <property type="match status" value="1"/>
</dbReference>
<dbReference type="RefSeq" id="WP_188689898.1">
    <property type="nucleotide sequence ID" value="NZ_BMIR01000003.1"/>
</dbReference>
<comment type="similarity">
    <text evidence="6">Belongs to the sigma-70 factor family. SigI subfamily.</text>
</comment>
<evidence type="ECO:0000256" key="4">
    <source>
        <dbReference type="ARBA" id="ARBA00023125"/>
    </source>
</evidence>
<keyword evidence="5 6" id="KW-0804">Transcription</keyword>
<comment type="activity regulation">
    <text evidence="6">Negatively regulated by the anti-sigma-I factor RsgI.</text>
</comment>
<evidence type="ECO:0000259" key="7">
    <source>
        <dbReference type="Pfam" id="PF04542"/>
    </source>
</evidence>
<reference evidence="8" key="2">
    <citation type="submission" date="2020-09" db="EMBL/GenBank/DDBJ databases">
        <authorList>
            <person name="Sun Q."/>
            <person name="Zhou Y."/>
        </authorList>
    </citation>
    <scope>NUCLEOTIDE SEQUENCE</scope>
    <source>
        <strain evidence="8">CGMCC 1.15371</strain>
    </source>
</reference>
<keyword evidence="1 6" id="KW-0963">Cytoplasm</keyword>
<dbReference type="AlphaFoldDB" id="A0A8J2YBF2"/>
<reference evidence="8" key="1">
    <citation type="journal article" date="2014" name="Int. J. Syst. Evol. Microbiol.">
        <title>Complete genome sequence of Corynebacterium casei LMG S-19264T (=DSM 44701T), isolated from a smear-ripened cheese.</title>
        <authorList>
            <consortium name="US DOE Joint Genome Institute (JGI-PGF)"/>
            <person name="Walter F."/>
            <person name="Albersmeier A."/>
            <person name="Kalinowski J."/>
            <person name="Ruckert C."/>
        </authorList>
    </citation>
    <scope>NUCLEOTIDE SEQUENCE</scope>
    <source>
        <strain evidence="8">CGMCC 1.15371</strain>
    </source>
</reference>
<comment type="subcellular location">
    <subcellularLocation>
        <location evidence="6">Cytoplasm</location>
    </subcellularLocation>
</comment>
<dbReference type="NCBIfam" id="TIGR02937">
    <property type="entry name" value="sigma70-ECF"/>
    <property type="match status" value="1"/>
</dbReference>
<name>A0A8J2YBF2_9BACL</name>
<evidence type="ECO:0000256" key="3">
    <source>
        <dbReference type="ARBA" id="ARBA00023082"/>
    </source>
</evidence>
<dbReference type="PIRSF" id="PIRSF038953">
    <property type="entry name" value="SigI"/>
    <property type="match status" value="1"/>
</dbReference>
<comment type="caution">
    <text evidence="8">The sequence shown here is derived from an EMBL/GenBank/DDBJ whole genome shotgun (WGS) entry which is preliminary data.</text>
</comment>
<evidence type="ECO:0000256" key="6">
    <source>
        <dbReference type="HAMAP-Rule" id="MF_02064"/>
    </source>
</evidence>
<dbReference type="NCBIfam" id="TIGR02895">
    <property type="entry name" value="spore_sigI"/>
    <property type="match status" value="1"/>
</dbReference>
<accession>A0A8J2YBF2</accession>
<keyword evidence="6" id="KW-0346">Stress response</keyword>
<evidence type="ECO:0000313" key="8">
    <source>
        <dbReference type="EMBL" id="GGE32910.1"/>
    </source>
</evidence>
<dbReference type="Pfam" id="PF04542">
    <property type="entry name" value="Sigma70_r2"/>
    <property type="match status" value="1"/>
</dbReference>
<feature type="domain" description="RNA polymerase sigma-70 region 2" evidence="7">
    <location>
        <begin position="32"/>
        <end position="102"/>
    </location>
</feature>
<dbReference type="SUPFAM" id="SSF88946">
    <property type="entry name" value="Sigma2 domain of RNA polymerase sigma factors"/>
    <property type="match status" value="1"/>
</dbReference>
<dbReference type="InterPro" id="IPR014284">
    <property type="entry name" value="RNA_pol_sigma-70_dom"/>
</dbReference>
<keyword evidence="2 6" id="KW-0805">Transcription regulation</keyword>
<evidence type="ECO:0000256" key="2">
    <source>
        <dbReference type="ARBA" id="ARBA00023015"/>
    </source>
</evidence>
<proteinExistence type="inferred from homology"/>
<dbReference type="GO" id="GO:0003677">
    <property type="term" value="F:DNA binding"/>
    <property type="evidence" value="ECO:0007669"/>
    <property type="project" value="UniProtKB-UniRule"/>
</dbReference>
<dbReference type="EMBL" id="BMIR01000003">
    <property type="protein sequence ID" value="GGE32910.1"/>
    <property type="molecule type" value="Genomic_DNA"/>
</dbReference>
<dbReference type="InterPro" id="IPR013325">
    <property type="entry name" value="RNA_pol_sigma_r2"/>
</dbReference>
<dbReference type="PANTHER" id="PTHR30385">
    <property type="entry name" value="SIGMA FACTOR F FLAGELLAR"/>
    <property type="match status" value="1"/>
</dbReference>
<dbReference type="GO" id="GO:0005737">
    <property type="term" value="C:cytoplasm"/>
    <property type="evidence" value="ECO:0007669"/>
    <property type="project" value="UniProtKB-SubCell"/>
</dbReference>
<gene>
    <name evidence="6 8" type="primary">sigI</name>
    <name evidence="8" type="ORF">GCM10011391_09450</name>
</gene>
<keyword evidence="9" id="KW-1185">Reference proteome</keyword>
<comment type="subunit">
    <text evidence="6">Interacts with RsgI.</text>
</comment>
<comment type="function">
    <text evidence="6">Sigma factors are initiation factors that promote the attachment of RNA polymerase to specific initiation sites and are then released.</text>
</comment>
<dbReference type="Gene3D" id="1.10.1740.10">
    <property type="match status" value="1"/>
</dbReference>
<protein>
    <recommendedName>
        <fullName evidence="6">RNA polymerase sigma factor SigI</fullName>
    </recommendedName>
</protein>
<dbReference type="GO" id="GO:0006352">
    <property type="term" value="P:DNA-templated transcription initiation"/>
    <property type="evidence" value="ECO:0007669"/>
    <property type="project" value="UniProtKB-UniRule"/>
</dbReference>
<evidence type="ECO:0000256" key="1">
    <source>
        <dbReference type="ARBA" id="ARBA00022490"/>
    </source>
</evidence>
<dbReference type="InterPro" id="IPR014244">
    <property type="entry name" value="RNA_pol_sigma-I"/>
</dbReference>
<dbReference type="Proteomes" id="UP000628775">
    <property type="component" value="Unassembled WGS sequence"/>
</dbReference>
<evidence type="ECO:0000256" key="5">
    <source>
        <dbReference type="ARBA" id="ARBA00023163"/>
    </source>
</evidence>
<sequence>MRTLASERGVSEPIENKIVSIQQGDEQIRYQLLKDYQPLVKKIVSNVCNYYIDETMDEFSIGLSAFNDAINQYKSMKNIRFVTFAHIVIRRKVIDFIRKESRHRQIIFMEENIDNQDNLEESLPQLQKAVRQYELNCQSEDILCEINELKKLLTEYGISLKCVQKQCPKKIDSRRRIKNIANTIAENADLVHYLKLKKKLPMKQLLNTIPYSRKTVQRFKCYIIAIVLISTGSFTRLKSYI</sequence>
<dbReference type="PANTHER" id="PTHR30385:SF6">
    <property type="entry name" value="RNA POLYMERASE SIGMA FACTOR SIGI"/>
    <property type="match status" value="1"/>
</dbReference>
<dbReference type="InterPro" id="IPR007627">
    <property type="entry name" value="RNA_pol_sigma70_r2"/>
</dbReference>
<dbReference type="GO" id="GO:0016987">
    <property type="term" value="F:sigma factor activity"/>
    <property type="evidence" value="ECO:0007669"/>
    <property type="project" value="UniProtKB-UniRule"/>
</dbReference>
<keyword evidence="3 6" id="KW-0731">Sigma factor</keyword>
<feature type="DNA-binding region" description="H-T-H motif" evidence="6">
    <location>
        <begin position="202"/>
        <end position="221"/>
    </location>
</feature>
<evidence type="ECO:0000313" key="9">
    <source>
        <dbReference type="Proteomes" id="UP000628775"/>
    </source>
</evidence>
<organism evidence="8 9">
    <name type="scientific">Pullulanibacillus camelliae</name>
    <dbReference type="NCBI Taxonomy" id="1707096"/>
    <lineage>
        <taxon>Bacteria</taxon>
        <taxon>Bacillati</taxon>
        <taxon>Bacillota</taxon>
        <taxon>Bacilli</taxon>
        <taxon>Bacillales</taxon>
        <taxon>Sporolactobacillaceae</taxon>
        <taxon>Pullulanibacillus</taxon>
    </lineage>
</organism>
<feature type="short sequence motif" description="Polymerase core binding" evidence="6">
    <location>
        <begin position="57"/>
        <end position="70"/>
    </location>
</feature>
<keyword evidence="4 6" id="KW-0238">DNA-binding</keyword>